<dbReference type="AlphaFoldDB" id="A0A1H6VEB9"/>
<evidence type="ECO:0000313" key="2">
    <source>
        <dbReference type="Proteomes" id="UP000199005"/>
    </source>
</evidence>
<evidence type="ECO:0008006" key="3">
    <source>
        <dbReference type="Google" id="ProtNLM"/>
    </source>
</evidence>
<dbReference type="Pfam" id="PF21822">
    <property type="entry name" value="Phage_TAC_15"/>
    <property type="match status" value="1"/>
</dbReference>
<gene>
    <name evidence="1" type="ORF">SAMN04244579_02719</name>
</gene>
<dbReference type="EMBL" id="FNYO01000030">
    <property type="protein sequence ID" value="SEI98970.1"/>
    <property type="molecule type" value="Genomic_DNA"/>
</dbReference>
<reference evidence="1 2" key="1">
    <citation type="submission" date="2016-10" db="EMBL/GenBank/DDBJ databases">
        <authorList>
            <person name="de Groot N.N."/>
        </authorList>
    </citation>
    <scope>NUCLEOTIDE SEQUENCE [LARGE SCALE GENOMIC DNA]</scope>
    <source>
        <strain evidence="1 2">DSM 1041</strain>
    </source>
</reference>
<evidence type="ECO:0000313" key="1">
    <source>
        <dbReference type="EMBL" id="SEI98970.1"/>
    </source>
</evidence>
<accession>A0A1H6VEB9</accession>
<protein>
    <recommendedName>
        <fullName evidence="3">Bacteriophage protein</fullName>
    </recommendedName>
</protein>
<organism evidence="1 2">
    <name type="scientific">Azotobacter beijerinckii</name>
    <dbReference type="NCBI Taxonomy" id="170623"/>
    <lineage>
        <taxon>Bacteria</taxon>
        <taxon>Pseudomonadati</taxon>
        <taxon>Pseudomonadota</taxon>
        <taxon>Gammaproteobacteria</taxon>
        <taxon>Pseudomonadales</taxon>
        <taxon>Pseudomonadaceae</taxon>
        <taxon>Azotobacter</taxon>
    </lineage>
</organism>
<dbReference type="STRING" id="170623.SAMN04244579_02719"/>
<name>A0A1H6VEB9_9GAMM</name>
<proteinExistence type="predicted"/>
<dbReference type="InterPro" id="IPR049156">
    <property type="entry name" value="Phage_chap_TAC_15-like"/>
</dbReference>
<dbReference type="Proteomes" id="UP000199005">
    <property type="component" value="Unassembled WGS sequence"/>
</dbReference>
<dbReference type="RefSeq" id="WP_090900240.1">
    <property type="nucleotide sequence ID" value="NZ_FNYO01000030.1"/>
</dbReference>
<sequence length="148" mass="15868">MAEFVIAGQNYRTVKMDAWHQFHLSRKVSPFIPTLAPIFVALADSQKANPLSADLAGMAQLFEPFAEAIAGMSVEDAEYVMGTCLAVTSRQQGSTWAPVCSGQQRAIMFDDVDAGVMLQIAVTVIRESLGPFFAGLLSISAPQSQAQA</sequence>